<evidence type="ECO:0000313" key="4">
    <source>
        <dbReference type="WBParaSite" id="GPLIN_000015100"/>
    </source>
</evidence>
<dbReference type="Proteomes" id="UP000050741">
    <property type="component" value="Unassembled WGS sequence"/>
</dbReference>
<dbReference type="WBParaSite" id="GPLIN_000015100">
    <property type="protein sequence ID" value="GPLIN_000015100"/>
    <property type="gene ID" value="GPLIN_000015100"/>
</dbReference>
<feature type="compositionally biased region" description="Basic and acidic residues" evidence="2">
    <location>
        <begin position="156"/>
        <end position="168"/>
    </location>
</feature>
<name>A0A183BHS3_GLOPA</name>
<evidence type="ECO:0000313" key="3">
    <source>
        <dbReference type="Proteomes" id="UP000050741"/>
    </source>
</evidence>
<feature type="region of interest" description="Disordered" evidence="2">
    <location>
        <begin position="137"/>
        <end position="257"/>
    </location>
</feature>
<reference evidence="4" key="3">
    <citation type="submission" date="2016-06" db="UniProtKB">
        <authorList>
            <consortium name="WormBaseParasite"/>
        </authorList>
    </citation>
    <scope>IDENTIFICATION</scope>
</reference>
<accession>A0A183BHS3</accession>
<feature type="compositionally biased region" description="Acidic residues" evidence="2">
    <location>
        <begin position="245"/>
        <end position="257"/>
    </location>
</feature>
<evidence type="ECO:0000256" key="1">
    <source>
        <dbReference type="SAM" id="Coils"/>
    </source>
</evidence>
<protein>
    <submittedName>
        <fullName evidence="4">Tr-type G domain-containing protein</fullName>
    </submittedName>
</protein>
<proteinExistence type="predicted"/>
<feature type="coiled-coil region" evidence="1">
    <location>
        <begin position="585"/>
        <end position="612"/>
    </location>
</feature>
<organism evidence="3 4">
    <name type="scientific">Globodera pallida</name>
    <name type="common">Potato cyst nematode worm</name>
    <name type="synonym">Heterodera pallida</name>
    <dbReference type="NCBI Taxonomy" id="36090"/>
    <lineage>
        <taxon>Eukaryota</taxon>
        <taxon>Metazoa</taxon>
        <taxon>Ecdysozoa</taxon>
        <taxon>Nematoda</taxon>
        <taxon>Chromadorea</taxon>
        <taxon>Rhabditida</taxon>
        <taxon>Tylenchina</taxon>
        <taxon>Tylenchomorpha</taxon>
        <taxon>Tylenchoidea</taxon>
        <taxon>Heteroderidae</taxon>
        <taxon>Heteroderinae</taxon>
        <taxon>Globodera</taxon>
    </lineage>
</organism>
<sequence length="640" mass="71396">MTTSSPNTKKCLAVLQVERKGMSTICLKYEFFMTETEQFLVSGTGNCKPTVGHMTQTLLPKHLAMSMEQLTEKFDLHLQLLDIEFVPPEFIDIDPREWCAELVKDRGKYKVLLQPKLDDNSASRIVEVGKVVLENVGSGRRLGDGPMGGQQNANKEAGRRCNDGDVPMKGKQNANKEAGRRLGDEPMGGQQNANKEAGRRRNGGGVPMGRQQNANREGGRRCDVGDVPIRGQQNANRESERRWDDEDVPMSEEQNADNDWEPIDRFLLSGKAHLGNLYNVLLDNFVTSNDLGFMRKKSNMRSPTEQSSPTHGNDIIDIDHLDSLEEYTKMLGTEQKLSVMSRLARFDDVCPLGQFLLAASQKGGQCNSFGIIQISPKMTLSLKLDAPEVRNSVLQQNAPKNATHFVGSTCFGSLVAAIVTFEQQAFGTEKFVKMAKKLAQKRIRAYPMTSLDTDTLNSLNSSVRISVFVDPSIGSGGIDLVLFGGIVQRFGHPISFSLIPLSAIDDDKLPASIIPIEDYGLVKRIQSCSESLEQFELEFRKTDQSLNEHAFSLNVHQSDEIKQIFQQFEEDKAAIDDMLKNCLINLRGGQDAEEAERLMEELERAVEQFVGEGRYLLGQYDSETLFFLKVPNLKKAVLLF</sequence>
<reference evidence="3" key="2">
    <citation type="submission" date="2014-05" db="EMBL/GenBank/DDBJ databases">
        <title>The genome and life-stage specific transcriptomes of Globodera pallida elucidate key aspects of plant parasitism by a cyst nematode.</title>
        <authorList>
            <person name="Cotton J.A."/>
            <person name="Lilley C.J."/>
            <person name="Jones L.M."/>
            <person name="Kikuchi T."/>
            <person name="Reid A.J."/>
            <person name="Thorpe P."/>
            <person name="Tsai I.J."/>
            <person name="Beasley H."/>
            <person name="Blok V."/>
            <person name="Cock P.J.A."/>
            <person name="Van den Akker S.E."/>
            <person name="Holroyd N."/>
            <person name="Hunt M."/>
            <person name="Mantelin S."/>
            <person name="Naghra H."/>
            <person name="Pain A."/>
            <person name="Palomares-Rius J.E."/>
            <person name="Zarowiecki M."/>
            <person name="Berriman M."/>
            <person name="Jones J.T."/>
            <person name="Urwin P.E."/>
        </authorList>
    </citation>
    <scope>NUCLEOTIDE SEQUENCE [LARGE SCALE GENOMIC DNA]</scope>
    <source>
        <strain evidence="3">Lindley</strain>
    </source>
</reference>
<keyword evidence="1" id="KW-0175">Coiled coil</keyword>
<keyword evidence="3" id="KW-1185">Reference proteome</keyword>
<evidence type="ECO:0000256" key="2">
    <source>
        <dbReference type="SAM" id="MobiDB-lite"/>
    </source>
</evidence>
<dbReference type="AlphaFoldDB" id="A0A183BHS3"/>
<reference evidence="3" key="1">
    <citation type="submission" date="2013-12" db="EMBL/GenBank/DDBJ databases">
        <authorList>
            <person name="Aslett M."/>
        </authorList>
    </citation>
    <scope>NUCLEOTIDE SEQUENCE [LARGE SCALE GENOMIC DNA]</scope>
    <source>
        <strain evidence="3">Lindley</strain>
    </source>
</reference>